<accession>A0A937RKM1</accession>
<dbReference type="RefSeq" id="WP_203005928.1">
    <property type="nucleotide sequence ID" value="NZ_JADWYU010000209.1"/>
</dbReference>
<gene>
    <name evidence="1" type="ORF">I7412_33585</name>
</gene>
<dbReference type="AlphaFoldDB" id="A0A937RKM1"/>
<protein>
    <recommendedName>
        <fullName evidence="3">Restriction endonuclease</fullName>
    </recommendedName>
</protein>
<comment type="caution">
    <text evidence="1">The sequence shown here is derived from an EMBL/GenBank/DDBJ whole genome shotgun (WGS) entry which is preliminary data.</text>
</comment>
<name>A0A937RKM1_9ACTN</name>
<evidence type="ECO:0000313" key="2">
    <source>
        <dbReference type="Proteomes" id="UP000604475"/>
    </source>
</evidence>
<organism evidence="1 2">
    <name type="scientific">Frankia nepalensis</name>
    <dbReference type="NCBI Taxonomy" id="1836974"/>
    <lineage>
        <taxon>Bacteria</taxon>
        <taxon>Bacillati</taxon>
        <taxon>Actinomycetota</taxon>
        <taxon>Actinomycetes</taxon>
        <taxon>Frankiales</taxon>
        <taxon>Frankiaceae</taxon>
        <taxon>Frankia</taxon>
    </lineage>
</organism>
<dbReference type="EMBL" id="JAEACQ010000292">
    <property type="protein sequence ID" value="MBL7632007.1"/>
    <property type="molecule type" value="Genomic_DNA"/>
</dbReference>
<keyword evidence="2" id="KW-1185">Reference proteome</keyword>
<dbReference type="Proteomes" id="UP000604475">
    <property type="component" value="Unassembled WGS sequence"/>
</dbReference>
<sequence>MAEFLVDRPTFVVPALRMRDQGAYPYESLLPNCRPGGPSAVLAAVVPPSMLVADRKAGVRDALARFWRPALVMYGSNFSSALYPVVDFALPFFVPRTGASEQVYLFRLHRRVDLGEIESDFASLLARSEGRQRFGYVLSAGLAPGAGLGFDQHHPDTEALRSAVRSLGDTTALGDAFDLPEPSILAQRAAREGRLAREGDPGAVRVVTGRDLTREGRISPADEYSKWAVLAPNRFLRPGDILLRETVARGDLRMPVVEVTEDDLPLAASGTVIVLRPRAGLDERDRVVAVHYLRSRMARRLIDADRESSARLVRGQLRKVPIPRANDALRAALADLDDARTQFERWRVQAEEVLQAAFSEATAGEIRDQVVASGRELRLRREAALLISDQHHTVRTRYPYPIAFRWRLVEAALSAEDHRLALDEILGAAEVLLCYLTYVALALTGPSGVELGSKKSLRNNLARKKGGPTFGEWRSALREIRASTAVKALPDDHPARDLQRALEEGEFDERARRLNDRRNNEAHLRGVDVTELPRVVRQLSDDLEGLLRSVAFLADLRLVQVTANDWNSLTKKGAVSFRELVGDHPVVRTLRLSYGSSDVERGSLYLLDGADRLHLLRPYLTGRTCPICRTWSTFHLDGVKNGLVTLKCLEHGHTVQDNEIAAAFGHVGLL</sequence>
<evidence type="ECO:0008006" key="3">
    <source>
        <dbReference type="Google" id="ProtNLM"/>
    </source>
</evidence>
<evidence type="ECO:0000313" key="1">
    <source>
        <dbReference type="EMBL" id="MBL7632007.1"/>
    </source>
</evidence>
<proteinExistence type="predicted"/>
<reference evidence="1" key="1">
    <citation type="submission" date="2020-12" db="EMBL/GenBank/DDBJ databases">
        <title>Genomic characterization of non-nitrogen-fixing Frankia strains.</title>
        <authorList>
            <person name="Carlos-Shanley C."/>
            <person name="Guerra T."/>
            <person name="Hahn D."/>
        </authorList>
    </citation>
    <scope>NUCLEOTIDE SEQUENCE</scope>
    <source>
        <strain evidence="1">CN6</strain>
    </source>
</reference>